<accession>A0AAP2RE80</accession>
<comment type="caution">
    <text evidence="1">The sequence shown here is derived from an EMBL/GenBank/DDBJ whole genome shotgun (WGS) entry which is preliminary data.</text>
</comment>
<evidence type="ECO:0000313" key="2">
    <source>
        <dbReference type="Proteomes" id="UP001320159"/>
    </source>
</evidence>
<gene>
    <name evidence="1" type="ORF">CUJ83_05380</name>
</gene>
<keyword evidence="2" id="KW-1185">Reference proteome</keyword>
<dbReference type="EMBL" id="PGCK01000003">
    <property type="protein sequence ID" value="MCD1294430.1"/>
    <property type="molecule type" value="Genomic_DNA"/>
</dbReference>
<sequence>MYSTTKELSRYRDLIIRDAVNRFRGAAYFAGKGQPPEDIAHAVCEGLMDLLMEPSQARDVATVRRYMEWLYNLIRKEGKKTDTTIRFLDEFEEIITRRLDNKQDAEVDVFFEICREIVENKHKQLIGKP</sequence>
<dbReference type="AlphaFoldDB" id="A0AAP2RE80"/>
<name>A0AAP2RE80_9EURY</name>
<dbReference type="RefSeq" id="WP_230741257.1">
    <property type="nucleotide sequence ID" value="NZ_PGCK01000003.1"/>
</dbReference>
<protein>
    <submittedName>
        <fullName evidence="1">Uncharacterized protein</fullName>
    </submittedName>
</protein>
<evidence type="ECO:0000313" key="1">
    <source>
        <dbReference type="EMBL" id="MCD1294430.1"/>
    </source>
</evidence>
<organism evidence="1 2">
    <name type="scientific">Methanooceanicella nereidis</name>
    <dbReference type="NCBI Taxonomy" id="2052831"/>
    <lineage>
        <taxon>Archaea</taxon>
        <taxon>Methanobacteriati</taxon>
        <taxon>Methanobacteriota</taxon>
        <taxon>Stenosarchaea group</taxon>
        <taxon>Methanomicrobia</taxon>
        <taxon>Methanocellales</taxon>
        <taxon>Methanocellaceae</taxon>
        <taxon>Methanooceanicella</taxon>
    </lineage>
</organism>
<proteinExistence type="predicted"/>
<reference evidence="1 2" key="1">
    <citation type="submission" date="2017-11" db="EMBL/GenBank/DDBJ databases">
        <title>Isolation and Characterization of Family Methanocellaceae Species from Potential Methane Hydrate Area Offshore Southwestern Taiwan.</title>
        <authorList>
            <person name="Zhang W.-L."/>
            <person name="Chen W.-C."/>
            <person name="Lai M.-C."/>
            <person name="Chen S.-C."/>
        </authorList>
    </citation>
    <scope>NUCLEOTIDE SEQUENCE [LARGE SCALE GENOMIC DNA]</scope>
    <source>
        <strain evidence="1 2">CWC-04</strain>
    </source>
</reference>
<dbReference type="Proteomes" id="UP001320159">
    <property type="component" value="Unassembled WGS sequence"/>
</dbReference>